<feature type="transmembrane region" description="Helical" evidence="1">
    <location>
        <begin position="403"/>
        <end position="424"/>
    </location>
</feature>
<evidence type="ECO:0000313" key="3">
    <source>
        <dbReference type="Proteomes" id="UP001595765"/>
    </source>
</evidence>
<evidence type="ECO:0000313" key="2">
    <source>
        <dbReference type="EMBL" id="MFC4033432.1"/>
    </source>
</evidence>
<dbReference type="InterPro" id="IPR011009">
    <property type="entry name" value="Kinase-like_dom_sf"/>
</dbReference>
<dbReference type="Proteomes" id="UP001595765">
    <property type="component" value="Unassembled WGS sequence"/>
</dbReference>
<organism evidence="2 3">
    <name type="scientific">Streptomyces polygonati</name>
    <dbReference type="NCBI Taxonomy" id="1617087"/>
    <lineage>
        <taxon>Bacteria</taxon>
        <taxon>Bacillati</taxon>
        <taxon>Actinomycetota</taxon>
        <taxon>Actinomycetes</taxon>
        <taxon>Kitasatosporales</taxon>
        <taxon>Streptomycetaceae</taxon>
        <taxon>Streptomyces</taxon>
    </lineage>
</organism>
<keyword evidence="1" id="KW-0472">Membrane</keyword>
<feature type="transmembrane region" description="Helical" evidence="1">
    <location>
        <begin position="349"/>
        <end position="368"/>
    </location>
</feature>
<keyword evidence="1" id="KW-1133">Transmembrane helix</keyword>
<name>A0ABV8HQS2_9ACTN</name>
<feature type="transmembrane region" description="Helical" evidence="1">
    <location>
        <begin position="436"/>
        <end position="458"/>
    </location>
</feature>
<keyword evidence="3" id="KW-1185">Reference proteome</keyword>
<feature type="transmembrane region" description="Helical" evidence="1">
    <location>
        <begin position="496"/>
        <end position="515"/>
    </location>
</feature>
<protein>
    <recommendedName>
        <fullName evidence="4">Aminoglycoside phosphotransferase domain-containing protein</fullName>
    </recommendedName>
</protein>
<gene>
    <name evidence="2" type="ORF">ACFO3J_18380</name>
</gene>
<evidence type="ECO:0008006" key="4">
    <source>
        <dbReference type="Google" id="ProtNLM"/>
    </source>
</evidence>
<evidence type="ECO:0000256" key="1">
    <source>
        <dbReference type="SAM" id="Phobius"/>
    </source>
</evidence>
<sequence>MPQPLQYAAALANPRTALSDPELRRSRPVLGARDRPEQRIGQHAFVYRLDHPDGRRFAVRCFLDPGSADDARYLEIGRYLAGAALPEICGWQWQAHGITVDGQRLPILVGPWADDQPLHEAVSRHHHDAAWLLTTAERWRDLVRRMAAAKVAHGDLQHGNVLVGDRSFTLIDPDGIWTPTLARLRPPAEAGHPNYQHPLATVRHWGAKGDRFAAHVIYLSLRALAVAPELWDRYHDEHNLIFVADDYAAPGTTAVWQDLARSPDPLVRALAGRLAAMCGRSPRAVTTLEASVKSATPRTWAAPRWWRPTTGVPGVPVAVVWLIGLAVLAVYLSRNLFADRLPGQPAEPVTAAAAWSVAFVGILAWSYARLPLAGVAGGAAAAYIALDLPRLVTLVADEAGPRLIPTLTAAVLALALAVVAAVALRPVTAPGPATRAATHLYLVGVLSVALGQAAALGWPSADAGRIERSAPSIAAAAVGVSLLAAWLPVARRSAGWLVGAAAVLVTRSVAAAHPLSWPALPDPWDTAVPVVHLAGVAVLVAAACAVGIGRWRTA</sequence>
<feature type="transmembrane region" description="Helical" evidence="1">
    <location>
        <begin position="318"/>
        <end position="337"/>
    </location>
</feature>
<feature type="transmembrane region" description="Helical" evidence="1">
    <location>
        <begin position="470"/>
        <end position="489"/>
    </location>
</feature>
<proteinExistence type="predicted"/>
<reference evidence="3" key="1">
    <citation type="journal article" date="2019" name="Int. J. Syst. Evol. Microbiol.">
        <title>The Global Catalogue of Microorganisms (GCM) 10K type strain sequencing project: providing services to taxonomists for standard genome sequencing and annotation.</title>
        <authorList>
            <consortium name="The Broad Institute Genomics Platform"/>
            <consortium name="The Broad Institute Genome Sequencing Center for Infectious Disease"/>
            <person name="Wu L."/>
            <person name="Ma J."/>
        </authorList>
    </citation>
    <scope>NUCLEOTIDE SEQUENCE [LARGE SCALE GENOMIC DNA]</scope>
    <source>
        <strain evidence="3">CGMCC 4.7237</strain>
    </source>
</reference>
<dbReference type="SUPFAM" id="SSF56112">
    <property type="entry name" value="Protein kinase-like (PK-like)"/>
    <property type="match status" value="1"/>
</dbReference>
<keyword evidence="1" id="KW-0812">Transmembrane</keyword>
<dbReference type="RefSeq" id="WP_386430527.1">
    <property type="nucleotide sequence ID" value="NZ_JBHSBB010000013.1"/>
</dbReference>
<feature type="transmembrane region" description="Helical" evidence="1">
    <location>
        <begin position="527"/>
        <end position="548"/>
    </location>
</feature>
<accession>A0ABV8HQS2</accession>
<comment type="caution">
    <text evidence="2">The sequence shown here is derived from an EMBL/GenBank/DDBJ whole genome shotgun (WGS) entry which is preliminary data.</text>
</comment>
<dbReference type="EMBL" id="JBHSBB010000013">
    <property type="protein sequence ID" value="MFC4033432.1"/>
    <property type="molecule type" value="Genomic_DNA"/>
</dbReference>